<evidence type="ECO:0000313" key="5">
    <source>
        <dbReference type="EMBL" id="CAF3929392.1"/>
    </source>
</evidence>
<accession>A0A815JBS1</accession>
<feature type="compositionally biased region" description="Basic residues" evidence="1">
    <location>
        <begin position="72"/>
        <end position="91"/>
    </location>
</feature>
<evidence type="ECO:0000313" key="4">
    <source>
        <dbReference type="EMBL" id="CAF3635305.1"/>
    </source>
</evidence>
<feature type="region of interest" description="Disordered" evidence="1">
    <location>
        <begin position="18"/>
        <end position="93"/>
    </location>
</feature>
<protein>
    <submittedName>
        <fullName evidence="3">Uncharacterized protein</fullName>
    </submittedName>
</protein>
<dbReference type="Proteomes" id="UP000663844">
    <property type="component" value="Unassembled WGS sequence"/>
</dbReference>
<dbReference type="EMBL" id="CAJOAZ010002441">
    <property type="protein sequence ID" value="CAF3929392.1"/>
    <property type="molecule type" value="Genomic_DNA"/>
</dbReference>
<evidence type="ECO:0000313" key="3">
    <source>
        <dbReference type="EMBL" id="CAF1380192.1"/>
    </source>
</evidence>
<organism evidence="3 6">
    <name type="scientific">Adineta steineri</name>
    <dbReference type="NCBI Taxonomy" id="433720"/>
    <lineage>
        <taxon>Eukaryota</taxon>
        <taxon>Metazoa</taxon>
        <taxon>Spiralia</taxon>
        <taxon>Gnathifera</taxon>
        <taxon>Rotifera</taxon>
        <taxon>Eurotatoria</taxon>
        <taxon>Bdelloidea</taxon>
        <taxon>Adinetida</taxon>
        <taxon>Adinetidae</taxon>
        <taxon>Adineta</taxon>
    </lineage>
</organism>
<evidence type="ECO:0000256" key="1">
    <source>
        <dbReference type="SAM" id="MobiDB-lite"/>
    </source>
</evidence>
<dbReference type="Proteomes" id="UP000663860">
    <property type="component" value="Unassembled WGS sequence"/>
</dbReference>
<evidence type="ECO:0000313" key="6">
    <source>
        <dbReference type="Proteomes" id="UP000663845"/>
    </source>
</evidence>
<name>A0A815JBS1_9BILA</name>
<evidence type="ECO:0000313" key="2">
    <source>
        <dbReference type="EMBL" id="CAF1262020.1"/>
    </source>
</evidence>
<dbReference type="EMBL" id="CAJOBB010000274">
    <property type="protein sequence ID" value="CAF3635305.1"/>
    <property type="molecule type" value="Genomic_DNA"/>
</dbReference>
<proteinExistence type="predicted"/>
<dbReference type="EMBL" id="CAJNOE010000538">
    <property type="protein sequence ID" value="CAF1262020.1"/>
    <property type="molecule type" value="Genomic_DNA"/>
</dbReference>
<reference evidence="3" key="1">
    <citation type="submission" date="2021-02" db="EMBL/GenBank/DDBJ databases">
        <authorList>
            <person name="Nowell W R."/>
        </authorList>
    </citation>
    <scope>NUCLEOTIDE SEQUENCE</scope>
</reference>
<dbReference type="Proteomes" id="UP000663868">
    <property type="component" value="Unassembled WGS sequence"/>
</dbReference>
<gene>
    <name evidence="2" type="ORF">IZO911_LOCUS31940</name>
    <name evidence="3" type="ORF">JYZ213_LOCUS36618</name>
    <name evidence="4" type="ORF">KXQ929_LOCUS6889</name>
    <name evidence="5" type="ORF">OXD698_LOCUS25485</name>
</gene>
<comment type="caution">
    <text evidence="3">The sequence shown here is derived from an EMBL/GenBank/DDBJ whole genome shotgun (WGS) entry which is preliminary data.</text>
</comment>
<sequence length="194" mass="22296">MQSNYNFLTDHSYSIRIDRDQTPLKQREIKNKTRRKNSNRSSKPTSTNHTVSIHRSSSDKENNVSSPPTATRNKRKSSIKKKTIKSPKKTLPKSYTQGKIIKKKKAITSQLIDTNSVPPSLSIEERVKLRRTTSIKPILNKTLTFNMQKPVKRLQHISKTKNKKLIQSKKFFLGSGLDLDNIVSGNRQRRSVQI</sequence>
<dbReference type="Proteomes" id="UP000663845">
    <property type="component" value="Unassembled WGS sequence"/>
</dbReference>
<dbReference type="EMBL" id="CAJNOG010000903">
    <property type="protein sequence ID" value="CAF1380192.1"/>
    <property type="molecule type" value="Genomic_DNA"/>
</dbReference>
<feature type="compositionally biased region" description="Basic and acidic residues" evidence="1">
    <location>
        <begin position="18"/>
        <end position="31"/>
    </location>
</feature>
<feature type="compositionally biased region" description="Polar residues" evidence="1">
    <location>
        <begin position="39"/>
        <end position="55"/>
    </location>
</feature>
<dbReference type="AlphaFoldDB" id="A0A815JBS1"/>